<dbReference type="EMBL" id="CP002299">
    <property type="protein sequence ID" value="ADP81449.1"/>
    <property type="molecule type" value="Genomic_DNA"/>
</dbReference>
<keyword evidence="7" id="KW-1185">Reference proteome</keyword>
<evidence type="ECO:0000313" key="7">
    <source>
        <dbReference type="Proteomes" id="UP000002484"/>
    </source>
</evidence>
<name>E3IXZ4_PSEI1</name>
<dbReference type="PRINTS" id="PR00455">
    <property type="entry name" value="HTHTETR"/>
</dbReference>
<dbReference type="SUPFAM" id="SSF46689">
    <property type="entry name" value="Homeodomain-like"/>
    <property type="match status" value="1"/>
</dbReference>
<dbReference type="OrthoDB" id="5190841at2"/>
<evidence type="ECO:0000256" key="3">
    <source>
        <dbReference type="ARBA" id="ARBA00023163"/>
    </source>
</evidence>
<dbReference type="Gene3D" id="1.10.357.10">
    <property type="entry name" value="Tetracycline Repressor, domain 2"/>
    <property type="match status" value="1"/>
</dbReference>
<dbReference type="PANTHER" id="PTHR30055:SF234">
    <property type="entry name" value="HTH-TYPE TRANSCRIPTIONAL REGULATOR BETI"/>
    <property type="match status" value="1"/>
</dbReference>
<dbReference type="PANTHER" id="PTHR30055">
    <property type="entry name" value="HTH-TYPE TRANSCRIPTIONAL REGULATOR RUTR"/>
    <property type="match status" value="1"/>
</dbReference>
<dbReference type="GO" id="GO:0000976">
    <property type="term" value="F:transcription cis-regulatory region binding"/>
    <property type="evidence" value="ECO:0007669"/>
    <property type="project" value="TreeGrafter"/>
</dbReference>
<evidence type="ECO:0000259" key="5">
    <source>
        <dbReference type="PROSITE" id="PS50977"/>
    </source>
</evidence>
<dbReference type="InterPro" id="IPR009057">
    <property type="entry name" value="Homeodomain-like_sf"/>
</dbReference>
<dbReference type="RefSeq" id="WP_013424567.1">
    <property type="nucleotide sequence ID" value="NC_014666.1"/>
</dbReference>
<dbReference type="InterPro" id="IPR050109">
    <property type="entry name" value="HTH-type_TetR-like_transc_reg"/>
</dbReference>
<reference evidence="6 7" key="1">
    <citation type="submission" date="2010-10" db="EMBL/GenBank/DDBJ databases">
        <title>Complete sequence of Frankia sp. EuI1c.</title>
        <authorList>
            <consortium name="US DOE Joint Genome Institute"/>
            <person name="Lucas S."/>
            <person name="Copeland A."/>
            <person name="Lapidus A."/>
            <person name="Cheng J.-F."/>
            <person name="Bruce D."/>
            <person name="Goodwin L."/>
            <person name="Pitluck S."/>
            <person name="Chertkov O."/>
            <person name="Detter J.C."/>
            <person name="Han C."/>
            <person name="Tapia R."/>
            <person name="Land M."/>
            <person name="Hauser L."/>
            <person name="Jeffries C."/>
            <person name="Kyrpides N."/>
            <person name="Ivanova N."/>
            <person name="Mikhailova N."/>
            <person name="Beauchemin N."/>
            <person name="Sen A."/>
            <person name="Sur S.A."/>
            <person name="Gtari M."/>
            <person name="Wall L."/>
            <person name="Tisa L."/>
            <person name="Woyke T."/>
        </authorList>
    </citation>
    <scope>NUCLEOTIDE SEQUENCE [LARGE SCALE GENOMIC DNA]</scope>
    <source>
        <strain evidence="7">DSM 45817 / CECT 9037 / EuI1c</strain>
    </source>
</reference>
<dbReference type="GO" id="GO:0003700">
    <property type="term" value="F:DNA-binding transcription factor activity"/>
    <property type="evidence" value="ECO:0007669"/>
    <property type="project" value="TreeGrafter"/>
</dbReference>
<dbReference type="InParanoid" id="E3IXZ4"/>
<gene>
    <name evidence="6" type="ordered locus">FraEuI1c_3440</name>
</gene>
<dbReference type="AlphaFoldDB" id="E3IXZ4"/>
<evidence type="ECO:0000256" key="1">
    <source>
        <dbReference type="ARBA" id="ARBA00023015"/>
    </source>
</evidence>
<dbReference type="STRING" id="298654.FraEuI1c_3440"/>
<evidence type="ECO:0000256" key="2">
    <source>
        <dbReference type="ARBA" id="ARBA00023125"/>
    </source>
</evidence>
<evidence type="ECO:0000313" key="6">
    <source>
        <dbReference type="EMBL" id="ADP81449.1"/>
    </source>
</evidence>
<dbReference type="InterPro" id="IPR001647">
    <property type="entry name" value="HTH_TetR"/>
</dbReference>
<keyword evidence="3" id="KW-0804">Transcription</keyword>
<keyword evidence="2 4" id="KW-0238">DNA-binding</keyword>
<sequence length="195" mass="21047">MTAGRERADAARNREAILTAAADLFDRTDAGTVSMNDIAEAAGVGKGTLFRRFSDRGALIEAVLARRATALLRSEKDPTTANDPAEPGPALLAYLDDLLDFVWANRALIRALDHSGPNGYYTSPASRHWTAELTRRVAAARPGVDADYFGHILYTAVRADAVDYLHTARGMSLDRIRAGLHALALPAHAEQPARI</sequence>
<dbReference type="HOGENOM" id="CLU_069356_17_2_11"/>
<dbReference type="Pfam" id="PF00440">
    <property type="entry name" value="TetR_N"/>
    <property type="match status" value="1"/>
</dbReference>
<proteinExistence type="predicted"/>
<organism evidence="6 7">
    <name type="scientific">Pseudofrankia inefficax (strain DSM 45817 / CECT 9037 / DDB 130130 / EuI1c)</name>
    <name type="common">Frankia inefficax</name>
    <dbReference type="NCBI Taxonomy" id="298654"/>
    <lineage>
        <taxon>Bacteria</taxon>
        <taxon>Bacillati</taxon>
        <taxon>Actinomycetota</taxon>
        <taxon>Actinomycetes</taxon>
        <taxon>Frankiales</taxon>
        <taxon>Frankiaceae</taxon>
        <taxon>Pseudofrankia</taxon>
    </lineage>
</organism>
<feature type="DNA-binding region" description="H-T-H motif" evidence="4">
    <location>
        <begin position="34"/>
        <end position="53"/>
    </location>
</feature>
<accession>E3IXZ4</accession>
<dbReference type="eggNOG" id="COG1309">
    <property type="taxonomic scope" value="Bacteria"/>
</dbReference>
<dbReference type="Proteomes" id="UP000002484">
    <property type="component" value="Chromosome"/>
</dbReference>
<keyword evidence="1" id="KW-0805">Transcription regulation</keyword>
<dbReference type="PROSITE" id="PS50977">
    <property type="entry name" value="HTH_TETR_2"/>
    <property type="match status" value="1"/>
</dbReference>
<protein>
    <submittedName>
        <fullName evidence="6">Regulatory protein TetR</fullName>
    </submittedName>
</protein>
<dbReference type="KEGG" id="fri:FraEuI1c_3440"/>
<evidence type="ECO:0000256" key="4">
    <source>
        <dbReference type="PROSITE-ProRule" id="PRU00335"/>
    </source>
</evidence>
<feature type="domain" description="HTH tetR-type" evidence="5">
    <location>
        <begin position="11"/>
        <end position="71"/>
    </location>
</feature>